<evidence type="ECO:0000313" key="9">
    <source>
        <dbReference type="EMBL" id="PWK51971.1"/>
    </source>
</evidence>
<feature type="transmembrane region" description="Helical" evidence="7">
    <location>
        <begin position="20"/>
        <end position="46"/>
    </location>
</feature>
<dbReference type="GO" id="GO:0005886">
    <property type="term" value="C:plasma membrane"/>
    <property type="evidence" value="ECO:0007669"/>
    <property type="project" value="UniProtKB-SubCell"/>
</dbReference>
<dbReference type="EMBL" id="QGGU01000005">
    <property type="protein sequence ID" value="PWK51971.1"/>
    <property type="molecule type" value="Genomic_DNA"/>
</dbReference>
<comment type="caution">
    <text evidence="9">The sequence shown here is derived from an EMBL/GenBank/DDBJ whole genome shotgun (WGS) entry which is preliminary data.</text>
</comment>
<feature type="transmembrane region" description="Helical" evidence="7">
    <location>
        <begin position="58"/>
        <end position="79"/>
    </location>
</feature>
<evidence type="ECO:0000256" key="6">
    <source>
        <dbReference type="ARBA" id="ARBA00023136"/>
    </source>
</evidence>
<keyword evidence="5 7" id="KW-1133">Transmembrane helix</keyword>
<evidence type="ECO:0000256" key="4">
    <source>
        <dbReference type="ARBA" id="ARBA00022692"/>
    </source>
</evidence>
<organism evidence="9 10">
    <name type="scientific">Pleionea mediterranea</name>
    <dbReference type="NCBI Taxonomy" id="523701"/>
    <lineage>
        <taxon>Bacteria</taxon>
        <taxon>Pseudomonadati</taxon>
        <taxon>Pseudomonadota</taxon>
        <taxon>Gammaproteobacteria</taxon>
        <taxon>Oceanospirillales</taxon>
        <taxon>Pleioneaceae</taxon>
        <taxon>Pleionea</taxon>
    </lineage>
</organism>
<dbReference type="InterPro" id="IPR032816">
    <property type="entry name" value="VTT_dom"/>
</dbReference>
<dbReference type="Proteomes" id="UP000245790">
    <property type="component" value="Unassembled WGS sequence"/>
</dbReference>
<comment type="subcellular location">
    <subcellularLocation>
        <location evidence="1 7">Cell membrane</location>
        <topology evidence="1 7">Multi-pass membrane protein</topology>
    </subcellularLocation>
</comment>
<dbReference type="PANTHER" id="PTHR30353">
    <property type="entry name" value="INNER MEMBRANE PROTEIN DEDA-RELATED"/>
    <property type="match status" value="1"/>
</dbReference>
<feature type="transmembrane region" description="Helical" evidence="7">
    <location>
        <begin position="219"/>
        <end position="238"/>
    </location>
</feature>
<dbReference type="Pfam" id="PF09335">
    <property type="entry name" value="VTT_dom"/>
    <property type="match status" value="1"/>
</dbReference>
<comment type="similarity">
    <text evidence="2 7">Belongs to the DedA family.</text>
</comment>
<dbReference type="RefSeq" id="WP_109763347.1">
    <property type="nucleotide sequence ID" value="NZ_QGGU01000005.1"/>
</dbReference>
<keyword evidence="3 7" id="KW-1003">Cell membrane</keyword>
<gene>
    <name evidence="9" type="ORF">C8D97_105288</name>
</gene>
<reference evidence="9 10" key="1">
    <citation type="submission" date="2018-05" db="EMBL/GenBank/DDBJ databases">
        <title>Genomic Encyclopedia of Type Strains, Phase IV (KMG-IV): sequencing the most valuable type-strain genomes for metagenomic binning, comparative biology and taxonomic classification.</title>
        <authorList>
            <person name="Goeker M."/>
        </authorList>
    </citation>
    <scope>NUCLEOTIDE SEQUENCE [LARGE SCALE GENOMIC DNA]</scope>
    <source>
        <strain evidence="9 10">DSM 25350</strain>
    </source>
</reference>
<dbReference type="PANTHER" id="PTHR30353:SF15">
    <property type="entry name" value="INNER MEMBRANE PROTEIN YABI"/>
    <property type="match status" value="1"/>
</dbReference>
<accession>A0A316FT83</accession>
<feature type="transmembrane region" description="Helical" evidence="7">
    <location>
        <begin position="179"/>
        <end position="198"/>
    </location>
</feature>
<proteinExistence type="inferred from homology"/>
<keyword evidence="6 7" id="KW-0472">Membrane</keyword>
<evidence type="ECO:0000256" key="3">
    <source>
        <dbReference type="ARBA" id="ARBA00022475"/>
    </source>
</evidence>
<evidence type="ECO:0000313" key="10">
    <source>
        <dbReference type="Proteomes" id="UP000245790"/>
    </source>
</evidence>
<evidence type="ECO:0000256" key="7">
    <source>
        <dbReference type="RuleBase" id="RU367016"/>
    </source>
</evidence>
<dbReference type="InterPro" id="IPR032818">
    <property type="entry name" value="DedA-like"/>
</dbReference>
<sequence length="253" mass="28382">MIENYSKQLLLFIEQSPEWAFFIVLLIAFLESVAIVGVLMPGWLLLLGVGALIGNQVLPFYSMALAMFIGAVIGEGVSYQLGYHFRDNIRHWKWLESHQKGLERSDRFIKHYGVMSLIIGRFIGPLRALLPLVAGISGMSNRVFWLVNIGSGLLWAPIYLLPGILVGATFSLPEGTREVMAVFVFGECIFLWLSRRWWIAAKRLDKQSEDARGKKLQSILAMTCALLILIILGLSPLGQEILSILYKVFNKVG</sequence>
<keyword evidence="10" id="KW-1185">Reference proteome</keyword>
<evidence type="ECO:0000259" key="8">
    <source>
        <dbReference type="Pfam" id="PF09335"/>
    </source>
</evidence>
<feature type="domain" description="VTT" evidence="8">
    <location>
        <begin position="41"/>
        <end position="163"/>
    </location>
</feature>
<name>A0A316FT83_9GAMM</name>
<keyword evidence="4 7" id="KW-0812">Transmembrane</keyword>
<evidence type="ECO:0000256" key="5">
    <source>
        <dbReference type="ARBA" id="ARBA00022989"/>
    </source>
</evidence>
<dbReference type="OrthoDB" id="9780918at2"/>
<feature type="transmembrane region" description="Helical" evidence="7">
    <location>
        <begin position="143"/>
        <end position="167"/>
    </location>
</feature>
<evidence type="ECO:0000256" key="1">
    <source>
        <dbReference type="ARBA" id="ARBA00004651"/>
    </source>
</evidence>
<evidence type="ECO:0000256" key="2">
    <source>
        <dbReference type="ARBA" id="ARBA00010792"/>
    </source>
</evidence>
<protein>
    <submittedName>
        <fullName evidence="9">Membrane protein DedA with SNARE-associated domain</fullName>
    </submittedName>
</protein>
<dbReference type="AlphaFoldDB" id="A0A316FT83"/>